<feature type="region of interest" description="Disordered" evidence="2">
    <location>
        <begin position="1106"/>
        <end position="1168"/>
    </location>
</feature>
<dbReference type="EMBL" id="AYKW01000012">
    <property type="protein sequence ID" value="PIL31816.1"/>
    <property type="molecule type" value="Genomic_DNA"/>
</dbReference>
<feature type="compositionally biased region" description="Polar residues" evidence="2">
    <location>
        <begin position="786"/>
        <end position="818"/>
    </location>
</feature>
<dbReference type="AlphaFoldDB" id="A0A2G8SDG2"/>
<keyword evidence="1" id="KW-0694">RNA-binding</keyword>
<reference evidence="4 5" key="1">
    <citation type="journal article" date="2015" name="Sci. Rep.">
        <title>Chromosome-level genome map provides insights into diverse defense mechanisms in the medicinal fungus Ganoderma sinense.</title>
        <authorList>
            <person name="Zhu Y."/>
            <person name="Xu J."/>
            <person name="Sun C."/>
            <person name="Zhou S."/>
            <person name="Xu H."/>
            <person name="Nelson D.R."/>
            <person name="Qian J."/>
            <person name="Song J."/>
            <person name="Luo H."/>
            <person name="Xiang L."/>
            <person name="Li Y."/>
            <person name="Xu Z."/>
            <person name="Ji A."/>
            <person name="Wang L."/>
            <person name="Lu S."/>
            <person name="Hayward A."/>
            <person name="Sun W."/>
            <person name="Li X."/>
            <person name="Schwartz D.C."/>
            <person name="Wang Y."/>
            <person name="Chen S."/>
        </authorList>
    </citation>
    <scope>NUCLEOTIDE SEQUENCE [LARGE SCALE GENOMIC DNA]</scope>
    <source>
        <strain evidence="4 5">ZZ0214-1</strain>
    </source>
</reference>
<feature type="compositionally biased region" description="Polar residues" evidence="2">
    <location>
        <begin position="828"/>
        <end position="848"/>
    </location>
</feature>
<feature type="compositionally biased region" description="Low complexity" evidence="2">
    <location>
        <begin position="773"/>
        <end position="785"/>
    </location>
</feature>
<keyword evidence="5" id="KW-1185">Reference proteome</keyword>
<feature type="compositionally biased region" description="Polar residues" evidence="2">
    <location>
        <begin position="122"/>
        <end position="141"/>
    </location>
</feature>
<feature type="region of interest" description="Disordered" evidence="2">
    <location>
        <begin position="740"/>
        <end position="861"/>
    </location>
</feature>
<protein>
    <recommendedName>
        <fullName evidence="3">RRM domain-containing protein</fullName>
    </recommendedName>
</protein>
<dbReference type="CDD" id="cd00590">
    <property type="entry name" value="RRM_SF"/>
    <property type="match status" value="1"/>
</dbReference>
<dbReference type="InterPro" id="IPR050907">
    <property type="entry name" value="SRSF"/>
</dbReference>
<feature type="domain" description="RRM" evidence="3">
    <location>
        <begin position="646"/>
        <end position="726"/>
    </location>
</feature>
<dbReference type="OrthoDB" id="410044at2759"/>
<gene>
    <name evidence="4" type="ORF">GSI_06520</name>
</gene>
<dbReference type="InterPro" id="IPR012677">
    <property type="entry name" value="Nucleotide-bd_a/b_plait_sf"/>
</dbReference>
<dbReference type="GO" id="GO:0003723">
    <property type="term" value="F:RNA binding"/>
    <property type="evidence" value="ECO:0007669"/>
    <property type="project" value="UniProtKB-UniRule"/>
</dbReference>
<feature type="region of interest" description="Disordered" evidence="2">
    <location>
        <begin position="113"/>
        <end position="167"/>
    </location>
</feature>
<comment type="caution">
    <text evidence="4">The sequence shown here is derived from an EMBL/GenBank/DDBJ whole genome shotgun (WGS) entry which is preliminary data.</text>
</comment>
<evidence type="ECO:0000256" key="2">
    <source>
        <dbReference type="SAM" id="MobiDB-lite"/>
    </source>
</evidence>
<evidence type="ECO:0000313" key="5">
    <source>
        <dbReference type="Proteomes" id="UP000230002"/>
    </source>
</evidence>
<feature type="region of interest" description="Disordered" evidence="2">
    <location>
        <begin position="1006"/>
        <end position="1034"/>
    </location>
</feature>
<feature type="region of interest" description="Disordered" evidence="2">
    <location>
        <begin position="1"/>
        <end position="21"/>
    </location>
</feature>
<proteinExistence type="predicted"/>
<name>A0A2G8SDG2_9APHY</name>
<feature type="domain" description="RRM" evidence="3">
    <location>
        <begin position="172"/>
        <end position="254"/>
    </location>
</feature>
<accession>A0A2G8SDG2</accession>
<dbReference type="Gene3D" id="3.30.70.330">
    <property type="match status" value="2"/>
</dbReference>
<dbReference type="Pfam" id="PF00076">
    <property type="entry name" value="RRM_1"/>
    <property type="match status" value="1"/>
</dbReference>
<dbReference type="InterPro" id="IPR000504">
    <property type="entry name" value="RRM_dom"/>
</dbReference>
<evidence type="ECO:0000313" key="4">
    <source>
        <dbReference type="EMBL" id="PIL31816.1"/>
    </source>
</evidence>
<organism evidence="4 5">
    <name type="scientific">Ganoderma sinense ZZ0214-1</name>
    <dbReference type="NCBI Taxonomy" id="1077348"/>
    <lineage>
        <taxon>Eukaryota</taxon>
        <taxon>Fungi</taxon>
        <taxon>Dikarya</taxon>
        <taxon>Basidiomycota</taxon>
        <taxon>Agaricomycotina</taxon>
        <taxon>Agaricomycetes</taxon>
        <taxon>Polyporales</taxon>
        <taxon>Polyporaceae</taxon>
        <taxon>Ganoderma</taxon>
    </lineage>
</organism>
<sequence>MWRCPTGAGISLERRKANGQTRRRAFGPVTVTRWCPRRGPLLHGPGRSLYGFAPHPASPAAAITFLVPSIASLPPNHHTSNTSLLSYPHSPSPMTPKHVPRDRTWGTRYDTLDISPPLSPPAQRSATTEPPHTPIASTLNQDHPLGPIDSEPGGSVTTTDRGIVQNSTPHDASIFVGSLPASVEHGELAQRLTDHLSSYSQIKAIKVVRDSRGGVCAFVQCQSPSAAGGLLQLLQTDPPRPFLGRSLRFEPAKAFRTLLISYRTPAWSAPLGLSCSSTIADEQSTSTRLASAIRIFRPRSGKYLGLLYNADAIHYTAVATDETVGDARHDPFSGDGLLIQPLQYDAETLRKLAGAFGPLESFEKHLVQTEGPTPVIPSLYPSPHDAPRSPEMAMGIWEVKWKDREDSVVALLTLRRVPHLTVSWAHHPAPTAAPGRLLRPTTLTPPGSWMSPGRGRHFDGRVINRVAHPPPRRPLVLHTPVAVGSHTFVSPTPSAKSEGISTWTVDTTPSPSIRFGRVGTSSAPWADQVTEFYEGNATSLSSLSLATSASGQTTIDGSPSTSVLRLTAASSPSHSPCKSSPVNISVTSGLDADYTQADANTLREQAAGLAALPTQLKLHVASKLDQPAINGGSAITRDWHREIDPSTVFVGGLDIPGRETWDENKLRGIFERFGDVENVHIVRPLNKRTAFAFVRFSSADSAIRAVQEEHNRVYDGYPIRVQLRDRSAVSRGVWRPGRGRGRVPVVTPHKEREPSTYGSIHNFAVGEIQASGTSTISPDRSSTSSQETTSPRSVCDSSLPQDQTDVTMRSRSLQDTANSSASSVSSSTTKVPSLRYENSQGTSSTTASLAPPHSSVSVSTSMSSSLPVAPYPINMGYFAPQPWAQPYGPPYPYAIPVVPGYGYPGYPYPPIQPLPPTLFTRETGLNTTASLSGAVWTPPVADRTYKDMAACNSGRSSAHINAHQQIVQPPLRATGFIQNEHGTLIPVYQREALDQYMANAHGRQLGPSQSGTFHQPGPGLAAASGTTWPQPPAPPLCPGGYPVSIPAAGVAPSPSLHHPVEQRFWAPGTVPYGPAALAASNHPPVSTPLLPASLAPVSPPRAPLLCRPHVAHRNGPPPRRWTRRDQYHGQEPNNGPQNNVAAADYSRQVSRSYGHNGHHYRRPQAPSC</sequence>
<dbReference type="SUPFAM" id="SSF54928">
    <property type="entry name" value="RNA-binding domain, RBD"/>
    <property type="match status" value="2"/>
</dbReference>
<dbReference type="PROSITE" id="PS50102">
    <property type="entry name" value="RRM"/>
    <property type="match status" value="2"/>
</dbReference>
<dbReference type="PANTHER" id="PTHR23147">
    <property type="entry name" value="SERINE/ARGININE RICH SPLICING FACTOR"/>
    <property type="match status" value="1"/>
</dbReference>
<feature type="compositionally biased region" description="Polar residues" evidence="2">
    <location>
        <begin position="1131"/>
        <end position="1140"/>
    </location>
</feature>
<dbReference type="Proteomes" id="UP000230002">
    <property type="component" value="Unassembled WGS sequence"/>
</dbReference>
<evidence type="ECO:0000259" key="3">
    <source>
        <dbReference type="PROSITE" id="PS50102"/>
    </source>
</evidence>
<dbReference type="InterPro" id="IPR035979">
    <property type="entry name" value="RBD_domain_sf"/>
</dbReference>
<dbReference type="SMART" id="SM00360">
    <property type="entry name" value="RRM"/>
    <property type="match status" value="2"/>
</dbReference>
<feature type="compositionally biased region" description="Polar residues" evidence="2">
    <location>
        <begin position="155"/>
        <end position="167"/>
    </location>
</feature>
<evidence type="ECO:0000256" key="1">
    <source>
        <dbReference type="PROSITE-ProRule" id="PRU00176"/>
    </source>
</evidence>
<dbReference type="STRING" id="1077348.A0A2G8SDG2"/>